<accession>Q6ILX6</accession>
<proteinExistence type="predicted"/>
<name>Q6ILX6_DROME</name>
<dbReference type="EMBL" id="BK001890">
    <property type="protein sequence ID" value="DAA02736.1"/>
    <property type="molecule type" value="Genomic_DNA"/>
</dbReference>
<reference evidence="1" key="1">
    <citation type="journal article" date="2003" name="Genome Biol.">
        <title>An integrated gene annotation and transcriptional profiling approach towards the full gene content of the Drosophila genome.</title>
        <authorList>
            <person name="Hild M."/>
            <person name="Beckmann B."/>
            <person name="Haas S.A."/>
            <person name="Koch B."/>
            <person name="Solovyev V."/>
            <person name="Busold C."/>
            <person name="Fellenberg K."/>
            <person name="Boutros M."/>
            <person name="Vingron M."/>
            <person name="Sauer F."/>
            <person name="Hoheisel J.D."/>
            <person name="Paro R."/>
        </authorList>
    </citation>
    <scope>NUCLEOTIDE SEQUENCE</scope>
</reference>
<evidence type="ECO:0000313" key="1">
    <source>
        <dbReference type="EMBL" id="DAA02736.1"/>
    </source>
</evidence>
<dbReference type="AlphaFoldDB" id="Q6ILX6"/>
<protein>
    <submittedName>
        <fullName evidence="1">HDC08154</fullName>
    </submittedName>
</protein>
<sequence>MGKWGWQWVAGGANLASVVVSPAKKGQVPRRVAEGRATGRELRADGKDINPEKALLAWISMKVPQACPVRNSNSHSGSGSNSCVAAFSAFIVRLKTHTGSTARPSVRLFGLS</sequence>
<gene>
    <name evidence="1" type="ORF">HDC08154</name>
</gene>
<organism evidence="1">
    <name type="scientific">Drosophila melanogaster</name>
    <name type="common">Fruit fly</name>
    <dbReference type="NCBI Taxonomy" id="7227"/>
    <lineage>
        <taxon>Eukaryota</taxon>
        <taxon>Metazoa</taxon>
        <taxon>Ecdysozoa</taxon>
        <taxon>Arthropoda</taxon>
        <taxon>Hexapoda</taxon>
        <taxon>Insecta</taxon>
        <taxon>Pterygota</taxon>
        <taxon>Neoptera</taxon>
        <taxon>Endopterygota</taxon>
        <taxon>Diptera</taxon>
        <taxon>Brachycera</taxon>
        <taxon>Muscomorpha</taxon>
        <taxon>Ephydroidea</taxon>
        <taxon>Drosophilidae</taxon>
        <taxon>Drosophila</taxon>
        <taxon>Sophophora</taxon>
    </lineage>
</organism>